<accession>A0A0A9DR46</accession>
<reference evidence="1" key="1">
    <citation type="submission" date="2014-09" db="EMBL/GenBank/DDBJ databases">
        <authorList>
            <person name="Magalhaes I.L.F."/>
            <person name="Oliveira U."/>
            <person name="Santos F.R."/>
            <person name="Vidigal T.H.D.A."/>
            <person name="Brescovit A.D."/>
            <person name="Santos A.J."/>
        </authorList>
    </citation>
    <scope>NUCLEOTIDE SEQUENCE</scope>
    <source>
        <tissue evidence="1">Shoot tissue taken approximately 20 cm above the soil surface</tissue>
    </source>
</reference>
<reference evidence="1" key="2">
    <citation type="journal article" date="2015" name="Data Brief">
        <title>Shoot transcriptome of the giant reed, Arundo donax.</title>
        <authorList>
            <person name="Barrero R.A."/>
            <person name="Guerrero F.D."/>
            <person name="Moolhuijzen P."/>
            <person name="Goolsby J.A."/>
            <person name="Tidwell J."/>
            <person name="Bellgard S.E."/>
            <person name="Bellgard M.I."/>
        </authorList>
    </citation>
    <scope>NUCLEOTIDE SEQUENCE</scope>
    <source>
        <tissue evidence="1">Shoot tissue taken approximately 20 cm above the soil surface</tissue>
    </source>
</reference>
<protein>
    <submittedName>
        <fullName evidence="1">Uncharacterized protein</fullName>
    </submittedName>
</protein>
<dbReference type="AlphaFoldDB" id="A0A0A9DR46"/>
<evidence type="ECO:0000313" key="1">
    <source>
        <dbReference type="EMBL" id="JAD89148.1"/>
    </source>
</evidence>
<dbReference type="EMBL" id="GBRH01208747">
    <property type="protein sequence ID" value="JAD89148.1"/>
    <property type="molecule type" value="Transcribed_RNA"/>
</dbReference>
<organism evidence="1">
    <name type="scientific">Arundo donax</name>
    <name type="common">Giant reed</name>
    <name type="synonym">Donax arundinaceus</name>
    <dbReference type="NCBI Taxonomy" id="35708"/>
    <lineage>
        <taxon>Eukaryota</taxon>
        <taxon>Viridiplantae</taxon>
        <taxon>Streptophyta</taxon>
        <taxon>Embryophyta</taxon>
        <taxon>Tracheophyta</taxon>
        <taxon>Spermatophyta</taxon>
        <taxon>Magnoliopsida</taxon>
        <taxon>Liliopsida</taxon>
        <taxon>Poales</taxon>
        <taxon>Poaceae</taxon>
        <taxon>PACMAD clade</taxon>
        <taxon>Arundinoideae</taxon>
        <taxon>Arundineae</taxon>
        <taxon>Arundo</taxon>
    </lineage>
</organism>
<name>A0A0A9DR46_ARUDO</name>
<sequence>MAAAAAAHGTPPCIPMLLVTRKRNDGRRKHGVLRYGHLRQPASGDAALLAPTDEDLGNLRRRHAPRPRQVLHGLQRRLRRRYRRHGVLLLLVVHHLNAESTNHISRLPTLLHGHPTSNLHCPSSLQVTTDNH</sequence>
<proteinExistence type="predicted"/>